<dbReference type="GO" id="GO:0008270">
    <property type="term" value="F:zinc ion binding"/>
    <property type="evidence" value="ECO:0007669"/>
    <property type="project" value="UniProtKB-UniRule"/>
</dbReference>
<comment type="catalytic activity">
    <reaction evidence="10 11 12">
        <text>L-histidinol + 2 NAD(+) + H2O = L-histidine + 2 NADH + 3 H(+)</text>
        <dbReference type="Rhea" id="RHEA:20641"/>
        <dbReference type="ChEBI" id="CHEBI:15377"/>
        <dbReference type="ChEBI" id="CHEBI:15378"/>
        <dbReference type="ChEBI" id="CHEBI:57540"/>
        <dbReference type="ChEBI" id="CHEBI:57595"/>
        <dbReference type="ChEBI" id="CHEBI:57699"/>
        <dbReference type="ChEBI" id="CHEBI:57945"/>
        <dbReference type="EC" id="1.1.1.23"/>
    </reaction>
</comment>
<keyword evidence="8 11" id="KW-0560">Oxidoreductase</keyword>
<evidence type="ECO:0000256" key="2">
    <source>
        <dbReference type="ARBA" id="ARBA00004940"/>
    </source>
</evidence>
<dbReference type="GO" id="GO:0004399">
    <property type="term" value="F:histidinol dehydrogenase activity"/>
    <property type="evidence" value="ECO:0007669"/>
    <property type="project" value="UniProtKB-UniRule"/>
</dbReference>
<keyword evidence="7 11" id="KW-0862">Zinc</keyword>
<dbReference type="PANTHER" id="PTHR21256:SF2">
    <property type="entry name" value="HISTIDINE BIOSYNTHESIS TRIFUNCTIONAL PROTEIN"/>
    <property type="match status" value="1"/>
</dbReference>
<evidence type="ECO:0000256" key="5">
    <source>
        <dbReference type="ARBA" id="ARBA00016531"/>
    </source>
</evidence>
<feature type="binding site" evidence="11 15">
    <location>
        <position position="406"/>
    </location>
    <ligand>
        <name>substrate</name>
    </ligand>
</feature>
<evidence type="ECO:0000256" key="3">
    <source>
        <dbReference type="ARBA" id="ARBA00010178"/>
    </source>
</evidence>
<dbReference type="InterPro" id="IPR022695">
    <property type="entry name" value="Histidinol_DH_monofunct"/>
</dbReference>
<evidence type="ECO:0000256" key="8">
    <source>
        <dbReference type="ARBA" id="ARBA00023002"/>
    </source>
</evidence>
<dbReference type="Pfam" id="PF00815">
    <property type="entry name" value="Histidinol_dh"/>
    <property type="match status" value="1"/>
</dbReference>
<evidence type="ECO:0000256" key="1">
    <source>
        <dbReference type="ARBA" id="ARBA00003850"/>
    </source>
</evidence>
<dbReference type="Proteomes" id="UP000752814">
    <property type="component" value="Unassembled WGS sequence"/>
</dbReference>
<comment type="pathway">
    <text evidence="2 11 12">Amino-acid biosynthesis; L-histidine biosynthesis; L-histidine from 5-phospho-alpha-D-ribose 1-diphosphate: step 9/9.</text>
</comment>
<feature type="binding site" evidence="11 14">
    <location>
        <position position="178"/>
    </location>
    <ligand>
        <name>NAD(+)</name>
        <dbReference type="ChEBI" id="CHEBI:57540"/>
    </ligand>
</feature>
<feature type="binding site" evidence="11 16">
    <location>
        <position position="246"/>
    </location>
    <ligand>
        <name>Zn(2+)</name>
        <dbReference type="ChEBI" id="CHEBI:29105"/>
    </ligand>
</feature>
<comment type="similarity">
    <text evidence="3 11 12 17">Belongs to the histidinol dehydrogenase family.</text>
</comment>
<comment type="caution">
    <text evidence="18">The sequence shown here is derived from an EMBL/GenBank/DDBJ whole genome shotgun (WGS) entry which is preliminary data.</text>
</comment>
<evidence type="ECO:0000256" key="16">
    <source>
        <dbReference type="PIRSR" id="PIRSR000099-4"/>
    </source>
</evidence>
<evidence type="ECO:0000256" key="15">
    <source>
        <dbReference type="PIRSR" id="PIRSR000099-3"/>
    </source>
</evidence>
<evidence type="ECO:0000256" key="10">
    <source>
        <dbReference type="ARBA" id="ARBA00049489"/>
    </source>
</evidence>
<feature type="binding site" evidence="11 15">
    <location>
        <position position="314"/>
    </location>
    <ligand>
        <name>substrate</name>
    </ligand>
</feature>
<dbReference type="InterPro" id="IPR001692">
    <property type="entry name" value="Histidinol_DH_CS"/>
</dbReference>
<evidence type="ECO:0000256" key="9">
    <source>
        <dbReference type="ARBA" id="ARBA00023102"/>
    </source>
</evidence>
<dbReference type="EC" id="1.1.1.23" evidence="4 11"/>
<feature type="binding site" evidence="11 15">
    <location>
        <position position="347"/>
    </location>
    <ligand>
        <name>substrate</name>
    </ligand>
</feature>
<dbReference type="Gene3D" id="3.40.50.1980">
    <property type="entry name" value="Nitrogenase molybdenum iron protein domain"/>
    <property type="match status" value="2"/>
</dbReference>
<keyword evidence="9 11" id="KW-0368">Histidine biosynthesis</keyword>
<dbReference type="Gene3D" id="1.20.5.1300">
    <property type="match status" value="1"/>
</dbReference>
<dbReference type="PROSITE" id="PS00611">
    <property type="entry name" value="HISOL_DEHYDROGENASE"/>
    <property type="match status" value="1"/>
</dbReference>
<feature type="binding site" evidence="11 16">
    <location>
        <position position="347"/>
    </location>
    <ligand>
        <name>Zn(2+)</name>
        <dbReference type="ChEBI" id="CHEBI:29105"/>
    </ligand>
</feature>
<feature type="binding site" evidence="11 15">
    <location>
        <position position="224"/>
    </location>
    <ligand>
        <name>substrate</name>
    </ligand>
</feature>
<feature type="binding site" evidence="11 15">
    <location>
        <position position="401"/>
    </location>
    <ligand>
        <name>substrate</name>
    </ligand>
</feature>
<keyword evidence="6 11" id="KW-0479">Metal-binding</keyword>
<reference evidence="18" key="1">
    <citation type="submission" date="2016-03" db="EMBL/GenBank/DDBJ databases">
        <authorList>
            <person name="Borrel G."/>
            <person name="Mccann A."/>
            <person name="O'Toole P.W."/>
        </authorList>
    </citation>
    <scope>NUCLEOTIDE SEQUENCE</scope>
    <source>
        <strain evidence="18">183</strain>
    </source>
</reference>
<dbReference type="NCBIfam" id="TIGR00069">
    <property type="entry name" value="hisD"/>
    <property type="match status" value="1"/>
</dbReference>
<evidence type="ECO:0000256" key="13">
    <source>
        <dbReference type="PIRSR" id="PIRSR000099-1"/>
    </source>
</evidence>
<dbReference type="RefSeq" id="WP_400256736.1">
    <property type="nucleotide sequence ID" value="NZ_CAYAYE010000041.1"/>
</dbReference>
<keyword evidence="11 12" id="KW-0520">NAD</keyword>
<dbReference type="SUPFAM" id="SSF53720">
    <property type="entry name" value="ALDH-like"/>
    <property type="match status" value="1"/>
</dbReference>
<comment type="function">
    <text evidence="1 11 12">Catalyzes the sequential NAD-dependent oxidations of L-histidinol to L-histidinaldehyde and then to L-histidine.</text>
</comment>
<feature type="binding site" evidence="11 15">
    <location>
        <position position="249"/>
    </location>
    <ligand>
        <name>substrate</name>
    </ligand>
</feature>
<dbReference type="InterPro" id="IPR016161">
    <property type="entry name" value="Ald_DH/histidinol_DH"/>
</dbReference>
<sequence>MWSKVNISEWTARRKGTLSEVRQPVEDIINNVRNNGDSALFELTERFDKVKRDSIKVSREEIEKAYESVDPSLIEALKTSKKNIEAFHLMQRPSDMWLKEVCPGLTLGVKTTPIESVGAYIPGGRASYPSTVLMCTVPAKVAGVRKVVCCTPPPINPLTLVAADLAGVDEIYAVGGAQAIAAMALGTESVEPVQKIVGPGNVFVTTAKFMLKDTVEIDFPAGPSEIAILADETADPKFAAADIMAQAEHDPNAACILVTTSQKLADSVGSEIEKMLPLAQRKEIIEKSLNNAGYVVSDSLSDAIDSINEIAPEHLSIQVADPLSALNKIKHAGSIFVGRYAPVACGDYASGTNHVLPTAGYASTYSGLDVMHFMKRSSVQIIEREGLDRIGDTVETLSSAEGLFAHCNSVKIRRQN</sequence>
<feature type="binding site" evidence="11 14">
    <location>
        <position position="201"/>
    </location>
    <ligand>
        <name>NAD(+)</name>
        <dbReference type="ChEBI" id="CHEBI:57540"/>
    </ligand>
</feature>
<evidence type="ECO:0000256" key="17">
    <source>
        <dbReference type="RuleBase" id="RU004175"/>
    </source>
</evidence>
<gene>
    <name evidence="11" type="primary">hisD</name>
    <name evidence="18" type="ORF">A3207_00090</name>
</gene>
<dbReference type="GO" id="GO:0005737">
    <property type="term" value="C:cytoplasm"/>
    <property type="evidence" value="ECO:0007669"/>
    <property type="project" value="TreeGrafter"/>
</dbReference>
<dbReference type="PRINTS" id="PR00083">
    <property type="entry name" value="HOLDHDRGNASE"/>
</dbReference>
<feature type="binding site" evidence="11 16">
    <location>
        <position position="249"/>
    </location>
    <ligand>
        <name>Zn(2+)</name>
        <dbReference type="ChEBI" id="CHEBI:29105"/>
    </ligand>
</feature>
<dbReference type="EMBL" id="LVVT01000001">
    <property type="protein sequence ID" value="TQS84484.1"/>
    <property type="molecule type" value="Genomic_DNA"/>
</dbReference>
<evidence type="ECO:0000256" key="4">
    <source>
        <dbReference type="ARBA" id="ARBA00012965"/>
    </source>
</evidence>
<feature type="active site" description="Proton acceptor" evidence="11 13">
    <location>
        <position position="313"/>
    </location>
</feature>
<comment type="cofactor">
    <cofactor evidence="11 16">
        <name>Zn(2+)</name>
        <dbReference type="ChEBI" id="CHEBI:29105"/>
    </cofactor>
    <text evidence="11 16">Binds 1 zinc ion per subunit.</text>
</comment>
<evidence type="ECO:0000256" key="11">
    <source>
        <dbReference type="HAMAP-Rule" id="MF_01024"/>
    </source>
</evidence>
<dbReference type="InterPro" id="IPR012131">
    <property type="entry name" value="Hstdl_DH"/>
</dbReference>
<feature type="binding site" evidence="11 15">
    <location>
        <position position="246"/>
    </location>
    <ligand>
        <name>substrate</name>
    </ligand>
</feature>
<dbReference type="PIRSF" id="PIRSF000099">
    <property type="entry name" value="Histidinol_dh"/>
    <property type="match status" value="1"/>
</dbReference>
<feature type="active site" description="Proton acceptor" evidence="11 13">
    <location>
        <position position="314"/>
    </location>
</feature>
<evidence type="ECO:0000256" key="14">
    <source>
        <dbReference type="PIRSR" id="PIRSR000099-2"/>
    </source>
</evidence>
<evidence type="ECO:0000256" key="7">
    <source>
        <dbReference type="ARBA" id="ARBA00022833"/>
    </source>
</evidence>
<evidence type="ECO:0000256" key="12">
    <source>
        <dbReference type="PIRNR" id="PIRNR000099"/>
    </source>
</evidence>
<dbReference type="PANTHER" id="PTHR21256">
    <property type="entry name" value="HISTIDINOL DEHYDROGENASE HDH"/>
    <property type="match status" value="1"/>
</dbReference>
<accession>A0A8J8TFB7</accession>
<dbReference type="UniPathway" id="UPA00031">
    <property type="reaction ID" value="UER00014"/>
</dbReference>
<evidence type="ECO:0000256" key="6">
    <source>
        <dbReference type="ARBA" id="ARBA00022723"/>
    </source>
</evidence>
<name>A0A8J8TFB7_9ARCH</name>
<dbReference type="HAMAP" id="MF_01024">
    <property type="entry name" value="HisD"/>
    <property type="match status" value="1"/>
</dbReference>
<protein>
    <recommendedName>
        <fullName evidence="5 11">Histidinol dehydrogenase</fullName>
        <shortName evidence="11 12">HDH</shortName>
        <ecNumber evidence="4 11">1.1.1.23</ecNumber>
    </recommendedName>
</protein>
<feature type="binding site" evidence="11 14">
    <location>
        <position position="120"/>
    </location>
    <ligand>
        <name>NAD(+)</name>
        <dbReference type="ChEBI" id="CHEBI:57540"/>
    </ligand>
</feature>
<organism evidence="18 19">
    <name type="scientific">Candidatus Methanomassiliicoccus intestinalis</name>
    <dbReference type="NCBI Taxonomy" id="1406512"/>
    <lineage>
        <taxon>Archaea</taxon>
        <taxon>Methanobacteriati</taxon>
        <taxon>Thermoplasmatota</taxon>
        <taxon>Thermoplasmata</taxon>
        <taxon>Methanomassiliicoccales</taxon>
        <taxon>Methanomassiliicoccaceae</taxon>
        <taxon>Methanomassiliicoccus</taxon>
    </lineage>
</organism>
<keyword evidence="11 12" id="KW-0028">Amino-acid biosynthesis</keyword>
<evidence type="ECO:0000313" key="19">
    <source>
        <dbReference type="Proteomes" id="UP000752814"/>
    </source>
</evidence>
<dbReference type="GO" id="GO:0051287">
    <property type="term" value="F:NAD binding"/>
    <property type="evidence" value="ECO:0007669"/>
    <property type="project" value="InterPro"/>
</dbReference>
<dbReference type="AlphaFoldDB" id="A0A8J8TFB7"/>
<dbReference type="CDD" id="cd06572">
    <property type="entry name" value="Histidinol_dh"/>
    <property type="match status" value="1"/>
</dbReference>
<dbReference type="GO" id="GO:0000105">
    <property type="term" value="P:L-histidine biosynthetic process"/>
    <property type="evidence" value="ECO:0007669"/>
    <property type="project" value="UniProtKB-UniRule"/>
</dbReference>
<dbReference type="FunFam" id="3.40.50.1980:FF:000026">
    <property type="entry name" value="Histidinol dehydrogenase"/>
    <property type="match status" value="1"/>
</dbReference>
<proteinExistence type="inferred from homology"/>
<dbReference type="FunFam" id="3.40.50.1980:FF:000001">
    <property type="entry name" value="Histidinol dehydrogenase"/>
    <property type="match status" value="1"/>
</dbReference>
<feature type="binding site" evidence="11 16">
    <location>
        <position position="406"/>
    </location>
    <ligand>
        <name>Zn(2+)</name>
        <dbReference type="ChEBI" id="CHEBI:29105"/>
    </ligand>
</feature>
<evidence type="ECO:0000313" key="18">
    <source>
        <dbReference type="EMBL" id="TQS84484.1"/>
    </source>
</evidence>